<proteinExistence type="predicted"/>
<name>F8AG41_PYRYC</name>
<dbReference type="HOGENOM" id="CLU_2056149_0_0_2"/>
<accession>F8AG41</accession>
<organism evidence="1 2">
    <name type="scientific">Pyrococcus yayanosii (strain CH1 / JCM 16557)</name>
    <dbReference type="NCBI Taxonomy" id="529709"/>
    <lineage>
        <taxon>Archaea</taxon>
        <taxon>Methanobacteriati</taxon>
        <taxon>Methanobacteriota</taxon>
        <taxon>Thermococci</taxon>
        <taxon>Thermococcales</taxon>
        <taxon>Thermococcaceae</taxon>
        <taxon>Pyrococcus</taxon>
    </lineage>
</organism>
<dbReference type="STRING" id="529709.PYCH_14250"/>
<evidence type="ECO:0000313" key="1">
    <source>
        <dbReference type="EMBL" id="AEH25095.1"/>
    </source>
</evidence>
<dbReference type="eggNOG" id="arCOG10430">
    <property type="taxonomic scope" value="Archaea"/>
</dbReference>
<dbReference type="KEGG" id="pya:PYCH_14250"/>
<dbReference type="AlphaFoldDB" id="F8AG41"/>
<keyword evidence="2" id="KW-1185">Reference proteome</keyword>
<reference evidence="1 2" key="1">
    <citation type="journal article" date="2011" name="J. Bacteriol.">
        <title>Complete genome sequence of the obligate piezophilic hyperthermophilic archaeon Pyrococcus yayanosii CH1.</title>
        <authorList>
            <person name="Jun X."/>
            <person name="Lupeng L."/>
            <person name="Minjuan X."/>
            <person name="Oger P."/>
            <person name="Fengping W."/>
            <person name="Jebbar M."/>
            <person name="Xiang X."/>
        </authorList>
    </citation>
    <scope>NUCLEOTIDE SEQUENCE [LARGE SCALE GENOMIC DNA]</scope>
    <source>
        <strain evidence="2">CH1 / JCM 16557</strain>
    </source>
</reference>
<dbReference type="EMBL" id="CP002779">
    <property type="protein sequence ID" value="AEH25095.1"/>
    <property type="molecule type" value="Genomic_DNA"/>
</dbReference>
<dbReference type="Proteomes" id="UP000008386">
    <property type="component" value="Chromosome"/>
</dbReference>
<sequence>MIIINLSKLENLTEEVSNLTISNTTNETKLYTWEDDVLVGKTVTVNGKWLIKPDYDVSKSKFAFWIINLETNKTELYYEPANITLDSIHFYGYGVFTGTSYYVAHIKLESTEPLEVTVT</sequence>
<gene>
    <name evidence="1" type="ordered locus">PYCH_14250</name>
</gene>
<evidence type="ECO:0000313" key="2">
    <source>
        <dbReference type="Proteomes" id="UP000008386"/>
    </source>
</evidence>
<protein>
    <submittedName>
        <fullName evidence="1">Uncharacterized protein</fullName>
    </submittedName>
</protein>